<proteinExistence type="predicted"/>
<gene>
    <name evidence="1" type="ORF">CSOL1703_00011813</name>
</gene>
<organism evidence="1 2">
    <name type="scientific">Clonostachys solani</name>
    <dbReference type="NCBI Taxonomy" id="160281"/>
    <lineage>
        <taxon>Eukaryota</taxon>
        <taxon>Fungi</taxon>
        <taxon>Dikarya</taxon>
        <taxon>Ascomycota</taxon>
        <taxon>Pezizomycotina</taxon>
        <taxon>Sordariomycetes</taxon>
        <taxon>Hypocreomycetidae</taxon>
        <taxon>Hypocreales</taxon>
        <taxon>Bionectriaceae</taxon>
        <taxon>Clonostachys</taxon>
    </lineage>
</organism>
<sequence length="143" mass="16319">MSSVASASPVPFFREKLIRPRDSSVFQSVREGPRLAAKRSGVTWRLGCLENSPTLGKQKLVHVWLGSANNLDRLLLPIPDQILRYLLDKNTDPDMSYTAAMNIQKEKALRLLFASWMTMKKEMKQFQWLKVAGSSRWKPGQTQ</sequence>
<keyword evidence="2" id="KW-1185">Reference proteome</keyword>
<comment type="caution">
    <text evidence="1">The sequence shown here is derived from an EMBL/GenBank/DDBJ whole genome shotgun (WGS) entry which is preliminary data.</text>
</comment>
<dbReference type="EMBL" id="CABFOC020000014">
    <property type="protein sequence ID" value="CAH0046086.1"/>
    <property type="molecule type" value="Genomic_DNA"/>
</dbReference>
<dbReference type="AlphaFoldDB" id="A0A9N9W640"/>
<dbReference type="Proteomes" id="UP000775872">
    <property type="component" value="Unassembled WGS sequence"/>
</dbReference>
<evidence type="ECO:0000313" key="2">
    <source>
        <dbReference type="Proteomes" id="UP000775872"/>
    </source>
</evidence>
<accession>A0A9N9W640</accession>
<reference evidence="2" key="1">
    <citation type="submission" date="2019-06" db="EMBL/GenBank/DDBJ databases">
        <authorList>
            <person name="Broberg M."/>
        </authorList>
    </citation>
    <scope>NUCLEOTIDE SEQUENCE [LARGE SCALE GENOMIC DNA]</scope>
</reference>
<name>A0A9N9W640_9HYPO</name>
<protein>
    <submittedName>
        <fullName evidence="1">Uncharacterized protein</fullName>
    </submittedName>
</protein>
<reference evidence="1 2" key="2">
    <citation type="submission" date="2021-10" db="EMBL/GenBank/DDBJ databases">
        <authorList>
            <person name="Piombo E."/>
        </authorList>
    </citation>
    <scope>NUCLEOTIDE SEQUENCE [LARGE SCALE GENOMIC DNA]</scope>
</reference>
<evidence type="ECO:0000313" key="1">
    <source>
        <dbReference type="EMBL" id="CAH0046086.1"/>
    </source>
</evidence>